<evidence type="ECO:0000313" key="1">
    <source>
        <dbReference type="EMBL" id="KAJ3489059.1"/>
    </source>
</evidence>
<accession>A0ACC1QQT9</accession>
<name>A0ACC1QQT9_9HYPO</name>
<dbReference type="EMBL" id="JANAKD010000756">
    <property type="protein sequence ID" value="KAJ3489059.1"/>
    <property type="molecule type" value="Genomic_DNA"/>
</dbReference>
<organism evidence="1 2">
    <name type="scientific">Lecanicillium saksenae</name>
    <dbReference type="NCBI Taxonomy" id="468837"/>
    <lineage>
        <taxon>Eukaryota</taxon>
        <taxon>Fungi</taxon>
        <taxon>Dikarya</taxon>
        <taxon>Ascomycota</taxon>
        <taxon>Pezizomycotina</taxon>
        <taxon>Sordariomycetes</taxon>
        <taxon>Hypocreomycetidae</taxon>
        <taxon>Hypocreales</taxon>
        <taxon>Cordycipitaceae</taxon>
        <taxon>Lecanicillium</taxon>
    </lineage>
</organism>
<proteinExistence type="predicted"/>
<sequence length="109" mass="12087">MDPKQKQQPGAWGYQVSASTAKKLAEAYRRDLAEFMAEKRKMMEWIDTQALKRRAFPPSLVFERPWENPALPSRTPFTRLKGSSSGSSPAQPNSAASSITLTGGDLESK</sequence>
<keyword evidence="2" id="KW-1185">Reference proteome</keyword>
<protein>
    <submittedName>
        <fullName evidence="1">Uncharacterized protein</fullName>
    </submittedName>
</protein>
<evidence type="ECO:0000313" key="2">
    <source>
        <dbReference type="Proteomes" id="UP001148737"/>
    </source>
</evidence>
<dbReference type="Proteomes" id="UP001148737">
    <property type="component" value="Unassembled WGS sequence"/>
</dbReference>
<reference evidence="1" key="1">
    <citation type="submission" date="2022-07" db="EMBL/GenBank/DDBJ databases">
        <title>Genome Sequence of Lecanicillium saksenae.</title>
        <authorList>
            <person name="Buettner E."/>
        </authorList>
    </citation>
    <scope>NUCLEOTIDE SEQUENCE</scope>
    <source>
        <strain evidence="1">VT-O1</strain>
    </source>
</reference>
<gene>
    <name evidence="1" type="ORF">NLG97_g6073</name>
</gene>
<comment type="caution">
    <text evidence="1">The sequence shown here is derived from an EMBL/GenBank/DDBJ whole genome shotgun (WGS) entry which is preliminary data.</text>
</comment>